<keyword evidence="1" id="KW-0472">Membrane</keyword>
<dbReference type="RefSeq" id="WP_157206059.1">
    <property type="nucleotide sequence ID" value="NZ_CP009520.1"/>
</dbReference>
<evidence type="ECO:0000313" key="3">
    <source>
        <dbReference type="Proteomes" id="UP000033096"/>
    </source>
</evidence>
<dbReference type="GO" id="GO:0008233">
    <property type="term" value="F:peptidase activity"/>
    <property type="evidence" value="ECO:0007669"/>
    <property type="project" value="UniProtKB-KW"/>
</dbReference>
<dbReference type="STRING" id="1434123.MSVAZ_1737"/>
<dbReference type="GO" id="GO:0006508">
    <property type="term" value="P:proteolysis"/>
    <property type="evidence" value="ECO:0007669"/>
    <property type="project" value="UniProtKB-KW"/>
</dbReference>
<protein>
    <submittedName>
        <fullName evidence="2">Putative carboxyl-terminal-processing protease, deltaproteobacterial</fullName>
    </submittedName>
</protein>
<dbReference type="AlphaFoldDB" id="A0A0E3LHC0"/>
<dbReference type="InterPro" id="IPR013783">
    <property type="entry name" value="Ig-like_fold"/>
</dbReference>
<feature type="transmembrane region" description="Helical" evidence="1">
    <location>
        <begin position="99"/>
        <end position="119"/>
    </location>
</feature>
<dbReference type="Gene3D" id="2.60.40.10">
    <property type="entry name" value="Immunoglobulins"/>
    <property type="match status" value="3"/>
</dbReference>
<keyword evidence="1" id="KW-1133">Transmembrane helix</keyword>
<evidence type="ECO:0000313" key="2">
    <source>
        <dbReference type="EMBL" id="AKB44006.1"/>
    </source>
</evidence>
<name>A0A0E3LHC0_9EURY</name>
<dbReference type="PANTHER" id="PTHR35902:SF3">
    <property type="entry name" value="NPCBM-ASSOCIATED, NEW3 DOMAIN OF ALPHA-GALACTOSIDASE"/>
    <property type="match status" value="1"/>
</dbReference>
<gene>
    <name evidence="2" type="ORF">MSVAZ_1737</name>
</gene>
<proteinExistence type="predicted"/>
<sequence>MKPACPEKRSCIGKKKQKLIDQMSADRKLMSKISGDRSSVDNSVDKTLEDKRAVSKTFVNRKAVSKTPGNRRVVDKIPGNQKSVNRTLTDRSSVLPLRFVLALLMITVFLTGPASAVVVSGNTHLGVEVSEINPNPARPGEDLLIKINIQNAGDEPAENVIVGIEEIHPFIFKYSTSELYGSGTNTERTFRIEQIQQRSKVELNFYLRVDPEAESGIYQIEFTIKDKSGTSFSKRIPVRVEGNPDLVLSGTEILPVNDGNSSSGAIVPGQEFYLRTTVKNAGNGNAKNVRVMLNLNNSSPLIPLEDNVRFFENLSAGSSENLSFKLLLGSNADVKPYRIPLRITASNNTETFKIEKVQEIGINVLNRAQIDISSLKFDPEIPVKGQQASLTLRLENVGEGEARSVKARLEGLEGSGSTGAFLGRLDKDDDAPAVFTFTPEKTGDQNVTLLVEYEDDFGEHQISEHLTFNVQRQEGSVLPIVLGAVLVLAAVSFYMKKKGKI</sequence>
<dbReference type="Proteomes" id="UP000033096">
    <property type="component" value="Chromosome"/>
</dbReference>
<dbReference type="EMBL" id="CP009520">
    <property type="protein sequence ID" value="AKB44006.1"/>
    <property type="molecule type" value="Genomic_DNA"/>
</dbReference>
<keyword evidence="2" id="KW-0645">Protease</keyword>
<dbReference type="HOGENOM" id="CLU_596684_0_0_2"/>
<keyword evidence="2" id="KW-0378">Hydrolase</keyword>
<dbReference type="GeneID" id="24810183"/>
<keyword evidence="3" id="KW-1185">Reference proteome</keyword>
<feature type="transmembrane region" description="Helical" evidence="1">
    <location>
        <begin position="477"/>
        <end position="495"/>
    </location>
</feature>
<dbReference type="KEGG" id="mvc:MSVAZ_1737"/>
<evidence type="ECO:0000256" key="1">
    <source>
        <dbReference type="SAM" id="Phobius"/>
    </source>
</evidence>
<dbReference type="PATRIC" id="fig|1434123.4.peg.2108"/>
<organism evidence="2 3">
    <name type="scientific">Methanosarcina vacuolata Z-761</name>
    <dbReference type="NCBI Taxonomy" id="1434123"/>
    <lineage>
        <taxon>Archaea</taxon>
        <taxon>Methanobacteriati</taxon>
        <taxon>Methanobacteriota</taxon>
        <taxon>Stenosarchaea group</taxon>
        <taxon>Methanomicrobia</taxon>
        <taxon>Methanosarcinales</taxon>
        <taxon>Methanosarcinaceae</taxon>
        <taxon>Methanosarcina</taxon>
    </lineage>
</organism>
<keyword evidence="1" id="KW-0812">Transmembrane</keyword>
<reference evidence="2 3" key="1">
    <citation type="submission" date="2014-07" db="EMBL/GenBank/DDBJ databases">
        <title>Methanogenic archaea and the global carbon cycle.</title>
        <authorList>
            <person name="Henriksen J.R."/>
            <person name="Luke J."/>
            <person name="Reinhart S."/>
            <person name="Benedict M.N."/>
            <person name="Youngblut N.D."/>
            <person name="Metcalf M.E."/>
            <person name="Whitaker R.J."/>
            <person name="Metcalf W.W."/>
        </authorList>
    </citation>
    <scope>NUCLEOTIDE SEQUENCE [LARGE SCALE GENOMIC DNA]</scope>
    <source>
        <strain evidence="2 3">Z-761</strain>
    </source>
</reference>
<dbReference type="PANTHER" id="PTHR35902">
    <property type="entry name" value="S-LAYER DOMAIN-LIKE PROTEIN-RELATED"/>
    <property type="match status" value="1"/>
</dbReference>
<accession>A0A0E3LHC0</accession>